<proteinExistence type="predicted"/>
<dbReference type="EMBL" id="JAMQYH010000005">
    <property type="protein sequence ID" value="KAJ1687602.1"/>
    <property type="molecule type" value="Genomic_DNA"/>
</dbReference>
<dbReference type="AlphaFoldDB" id="A0A9Q0C5D1"/>
<dbReference type="OrthoDB" id="1926221at2759"/>
<evidence type="ECO:0000313" key="5">
    <source>
        <dbReference type="EMBL" id="KAJ1687602.1"/>
    </source>
</evidence>
<organism evidence="5 6">
    <name type="scientific">Rhynchospora breviuscula</name>
    <dbReference type="NCBI Taxonomy" id="2022672"/>
    <lineage>
        <taxon>Eukaryota</taxon>
        <taxon>Viridiplantae</taxon>
        <taxon>Streptophyta</taxon>
        <taxon>Embryophyta</taxon>
        <taxon>Tracheophyta</taxon>
        <taxon>Spermatophyta</taxon>
        <taxon>Magnoliopsida</taxon>
        <taxon>Liliopsida</taxon>
        <taxon>Poales</taxon>
        <taxon>Cyperaceae</taxon>
        <taxon>Cyperoideae</taxon>
        <taxon>Rhynchosporeae</taxon>
        <taxon>Rhynchospora</taxon>
    </lineage>
</organism>
<feature type="region of interest" description="Disordered" evidence="4">
    <location>
        <begin position="270"/>
        <end position="295"/>
    </location>
</feature>
<evidence type="ECO:0000256" key="1">
    <source>
        <dbReference type="ARBA" id="ARBA00022491"/>
    </source>
</evidence>
<sequence length="295" mass="32571">MMQDQVLHKCNTSKNKKPKKEPQRGLGVAQLERLRLEEQRKANALSSSSSSSAISHHNSFPGLQLLPSPSPPVPQTFLQQASPSTAWTCHNFSNWRHQLSLPQASVPLMSSGCVPWLERPSNQIFSSDSKSTLVLLGDNSEITGIKRALPLPFNLDSFANPFSNKIPNVSSLFKVHGSLPYGNDSFGCGSKTATFSGSTKQMQREYVETCDGDFLTLGITSSLPCSKQLPVEWTPLTHLYRESNDVADTVSNGEVGRKESQTFYSFLPMGPTSYEKPPQEQMPEVPDDLDLNLRL</sequence>
<dbReference type="PANTHER" id="PTHR33388:SF2">
    <property type="entry name" value="PROTEIN SPOROCYTELESS"/>
    <property type="match status" value="1"/>
</dbReference>
<keyword evidence="3" id="KW-0804">Transcription</keyword>
<protein>
    <submittedName>
        <fullName evidence="5">Uncharacterized protein</fullName>
    </submittedName>
</protein>
<feature type="compositionally biased region" description="Acidic residues" evidence="4">
    <location>
        <begin position="285"/>
        <end position="295"/>
    </location>
</feature>
<feature type="compositionally biased region" description="Basic and acidic residues" evidence="4">
    <location>
        <begin position="32"/>
        <end position="41"/>
    </location>
</feature>
<evidence type="ECO:0000256" key="3">
    <source>
        <dbReference type="ARBA" id="ARBA00023163"/>
    </source>
</evidence>
<keyword evidence="6" id="KW-1185">Reference proteome</keyword>
<feature type="region of interest" description="Disordered" evidence="4">
    <location>
        <begin position="1"/>
        <end position="66"/>
    </location>
</feature>
<keyword evidence="2" id="KW-0805">Transcription regulation</keyword>
<reference evidence="5" key="1">
    <citation type="journal article" date="2022" name="Cell">
        <title>Repeat-based holocentromeres influence genome architecture and karyotype evolution.</title>
        <authorList>
            <person name="Hofstatter P.G."/>
            <person name="Thangavel G."/>
            <person name="Lux T."/>
            <person name="Neumann P."/>
            <person name="Vondrak T."/>
            <person name="Novak P."/>
            <person name="Zhang M."/>
            <person name="Costa L."/>
            <person name="Castellani M."/>
            <person name="Scott A."/>
            <person name="Toegelov H."/>
            <person name="Fuchs J."/>
            <person name="Mata-Sucre Y."/>
            <person name="Dias Y."/>
            <person name="Vanzela A.L.L."/>
            <person name="Huettel B."/>
            <person name="Almeida C.C.S."/>
            <person name="Simkova H."/>
            <person name="Souza G."/>
            <person name="Pedrosa-Harand A."/>
            <person name="Macas J."/>
            <person name="Mayer K.F.X."/>
            <person name="Houben A."/>
            <person name="Marques A."/>
        </authorList>
    </citation>
    <scope>NUCLEOTIDE SEQUENCE</scope>
    <source>
        <strain evidence="5">RhyBre1mFocal</strain>
    </source>
</reference>
<name>A0A9Q0C5D1_9POAL</name>
<evidence type="ECO:0000256" key="4">
    <source>
        <dbReference type="SAM" id="MobiDB-lite"/>
    </source>
</evidence>
<comment type="caution">
    <text evidence="5">The sequence shown here is derived from an EMBL/GenBank/DDBJ whole genome shotgun (WGS) entry which is preliminary data.</text>
</comment>
<dbReference type="Proteomes" id="UP001151287">
    <property type="component" value="Unassembled WGS sequence"/>
</dbReference>
<dbReference type="PANTHER" id="PTHR33388">
    <property type="entry name" value="OS01G0212500 PROTEIN"/>
    <property type="match status" value="1"/>
</dbReference>
<accession>A0A9Q0C5D1</accession>
<keyword evidence="1" id="KW-0678">Repressor</keyword>
<dbReference type="GO" id="GO:0003700">
    <property type="term" value="F:DNA-binding transcription factor activity"/>
    <property type="evidence" value="ECO:0007669"/>
    <property type="project" value="InterPro"/>
</dbReference>
<evidence type="ECO:0000313" key="6">
    <source>
        <dbReference type="Proteomes" id="UP001151287"/>
    </source>
</evidence>
<dbReference type="InterPro" id="IPR040356">
    <property type="entry name" value="SPEAR"/>
</dbReference>
<evidence type="ECO:0000256" key="2">
    <source>
        <dbReference type="ARBA" id="ARBA00023015"/>
    </source>
</evidence>
<gene>
    <name evidence="5" type="ORF">LUZ63_018992</name>
</gene>